<keyword evidence="8" id="KW-1015">Disulfide bond</keyword>
<dbReference type="GO" id="GO:0070257">
    <property type="term" value="P:positive regulation of mucus secretion"/>
    <property type="evidence" value="ECO:0007669"/>
    <property type="project" value="InterPro"/>
</dbReference>
<comment type="similarity">
    <text evidence="11">Belongs to the G-protein coupled receptor 1 family.</text>
</comment>
<name>A0A6P8R7C7_GEOSA</name>
<evidence type="ECO:0000256" key="1">
    <source>
        <dbReference type="ARBA" id="ARBA00004651"/>
    </source>
</evidence>
<dbReference type="PROSITE" id="PS50262">
    <property type="entry name" value="G_PROTEIN_RECEP_F1_2"/>
    <property type="match status" value="1"/>
</dbReference>
<dbReference type="PRINTS" id="PR01157">
    <property type="entry name" value="P2YPURNOCPTR"/>
</dbReference>
<evidence type="ECO:0000256" key="2">
    <source>
        <dbReference type="ARBA" id="ARBA00021855"/>
    </source>
</evidence>
<dbReference type="KEGG" id="gsh:117362817"/>
<keyword evidence="7 12" id="KW-0472">Membrane</keyword>
<feature type="transmembrane region" description="Helical" evidence="12">
    <location>
        <begin position="49"/>
        <end position="68"/>
    </location>
</feature>
<sequence>MKRKRMTNFPTTLSWIRLAPNATNSTDEESPYKCMFDEDFKYILLPVSYGIVFCIGLILNVLSLYLFIFRIKPWNASTTYMFNLALSDTLYVVSLPLLIYYYSKGDHWPFSVALCKIVRFLFYTNLYCSIFFLLSISIHRFLGVCYPIQSLRWGLVRYARIVSVIVWVTIVGFQSPMLYFVRTSTNGDDIICHDTSSKELFDQFVDYSSVCLVVLFCVPFVVIIICYSLMARTLMRPSSATSTPSKSKQKSIKMIIIVLVVFIVCFLPFHVNRTLYYSFRKLDLSCSTLNAVNIAYKVTRPLASANSCLDPILYFLAGQAFRKNLPVRKKVRHITNRFAPPGKLGVQQDNNRPSVITRM</sequence>
<dbReference type="AlphaFoldDB" id="A0A6P8R7C7"/>
<dbReference type="GeneID" id="117362817"/>
<dbReference type="FunCoup" id="A0A6P8R7C7">
    <property type="interactions" value="770"/>
</dbReference>
<reference evidence="15" key="1">
    <citation type="submission" date="2025-08" db="UniProtKB">
        <authorList>
            <consortium name="RefSeq"/>
        </authorList>
    </citation>
    <scope>IDENTIFICATION</scope>
</reference>
<dbReference type="Pfam" id="PF00001">
    <property type="entry name" value="7tm_1"/>
    <property type="match status" value="1"/>
</dbReference>
<dbReference type="Gene3D" id="1.20.1070.10">
    <property type="entry name" value="Rhodopsin 7-helix transmembrane proteins"/>
    <property type="match status" value="1"/>
</dbReference>
<dbReference type="SUPFAM" id="SSF81321">
    <property type="entry name" value="Family A G protein-coupled receptor-like"/>
    <property type="match status" value="1"/>
</dbReference>
<dbReference type="Proteomes" id="UP000515159">
    <property type="component" value="Chromosome 6"/>
</dbReference>
<feature type="transmembrane region" description="Helical" evidence="12">
    <location>
        <begin position="207"/>
        <end position="230"/>
    </location>
</feature>
<evidence type="ECO:0000256" key="8">
    <source>
        <dbReference type="ARBA" id="ARBA00023157"/>
    </source>
</evidence>
<comment type="subcellular location">
    <subcellularLocation>
        <location evidence="1">Cell membrane</location>
        <topology evidence="1">Multi-pass membrane protein</topology>
    </subcellularLocation>
</comment>
<dbReference type="CTD" id="5029"/>
<evidence type="ECO:0000256" key="11">
    <source>
        <dbReference type="RuleBase" id="RU000688"/>
    </source>
</evidence>
<dbReference type="RefSeq" id="XP_033805717.1">
    <property type="nucleotide sequence ID" value="XM_033949826.1"/>
</dbReference>
<dbReference type="GO" id="GO:0097746">
    <property type="term" value="P:blood vessel diameter maintenance"/>
    <property type="evidence" value="ECO:0007669"/>
    <property type="project" value="InterPro"/>
</dbReference>
<keyword evidence="5 12" id="KW-1133">Transmembrane helix</keyword>
<dbReference type="GO" id="GO:0005886">
    <property type="term" value="C:plasma membrane"/>
    <property type="evidence" value="ECO:0007669"/>
    <property type="project" value="UniProtKB-SubCell"/>
</dbReference>
<organism evidence="14 15">
    <name type="scientific">Geotrypetes seraphini</name>
    <name type="common">Gaboon caecilian</name>
    <name type="synonym">Caecilia seraphini</name>
    <dbReference type="NCBI Taxonomy" id="260995"/>
    <lineage>
        <taxon>Eukaryota</taxon>
        <taxon>Metazoa</taxon>
        <taxon>Chordata</taxon>
        <taxon>Craniata</taxon>
        <taxon>Vertebrata</taxon>
        <taxon>Euteleostomi</taxon>
        <taxon>Amphibia</taxon>
        <taxon>Gymnophiona</taxon>
        <taxon>Geotrypetes</taxon>
    </lineage>
</organism>
<proteinExistence type="inferred from homology"/>
<dbReference type="OrthoDB" id="10018446at2759"/>
<dbReference type="InterPro" id="IPR000356">
    <property type="entry name" value="P2Y2_rcpt"/>
</dbReference>
<keyword evidence="3" id="KW-1003">Cell membrane</keyword>
<keyword evidence="14" id="KW-1185">Reference proteome</keyword>
<keyword evidence="10 11" id="KW-0807">Transducer</keyword>
<dbReference type="FunFam" id="1.20.1070.10:FF:000017">
    <property type="entry name" value="lysophosphatidic acid receptor 4"/>
    <property type="match status" value="1"/>
</dbReference>
<evidence type="ECO:0000256" key="6">
    <source>
        <dbReference type="ARBA" id="ARBA00023040"/>
    </source>
</evidence>
<keyword evidence="6 11" id="KW-0297">G-protein coupled receptor</keyword>
<evidence type="ECO:0000256" key="10">
    <source>
        <dbReference type="ARBA" id="ARBA00023224"/>
    </source>
</evidence>
<dbReference type="PANTHER" id="PTHR24231:SF17">
    <property type="entry name" value="P2Y PURINOCEPTOR 2"/>
    <property type="match status" value="1"/>
</dbReference>
<protein>
    <recommendedName>
        <fullName evidence="2">P2Y purinoceptor 2</fullName>
    </recommendedName>
</protein>
<keyword evidence="4 11" id="KW-0812">Transmembrane</keyword>
<feature type="transmembrane region" description="Helical" evidence="12">
    <location>
        <begin position="251"/>
        <end position="271"/>
    </location>
</feature>
<evidence type="ECO:0000259" key="13">
    <source>
        <dbReference type="PROSITE" id="PS50262"/>
    </source>
</evidence>
<dbReference type="InterPro" id="IPR017452">
    <property type="entry name" value="GPCR_Rhodpsn_7TM"/>
</dbReference>
<dbReference type="InParanoid" id="A0A6P8R7C7"/>
<feature type="transmembrane region" description="Helical" evidence="12">
    <location>
        <begin position="158"/>
        <end position="179"/>
    </location>
</feature>
<evidence type="ECO:0000313" key="14">
    <source>
        <dbReference type="Proteomes" id="UP000515159"/>
    </source>
</evidence>
<dbReference type="GO" id="GO:0007200">
    <property type="term" value="P:phospholipase C-activating G protein-coupled receptor signaling pathway"/>
    <property type="evidence" value="ECO:0007669"/>
    <property type="project" value="InterPro"/>
</dbReference>
<feature type="domain" description="G-protein coupled receptors family 1 profile" evidence="13">
    <location>
        <begin position="59"/>
        <end position="314"/>
    </location>
</feature>
<evidence type="ECO:0000256" key="3">
    <source>
        <dbReference type="ARBA" id="ARBA00022475"/>
    </source>
</evidence>
<evidence type="ECO:0000313" key="15">
    <source>
        <dbReference type="RefSeq" id="XP_033805717.1"/>
    </source>
</evidence>
<evidence type="ECO:0000256" key="7">
    <source>
        <dbReference type="ARBA" id="ARBA00023136"/>
    </source>
</evidence>
<dbReference type="CDD" id="cd15373">
    <property type="entry name" value="7tmA_P2Y2"/>
    <property type="match status" value="1"/>
</dbReference>
<evidence type="ECO:0000256" key="12">
    <source>
        <dbReference type="SAM" id="Phobius"/>
    </source>
</evidence>
<dbReference type="PRINTS" id="PR00237">
    <property type="entry name" value="GPCRRHODOPSN"/>
</dbReference>
<dbReference type="GO" id="GO:0031686">
    <property type="term" value="F:A1 adenosine receptor binding"/>
    <property type="evidence" value="ECO:0007669"/>
    <property type="project" value="TreeGrafter"/>
</dbReference>
<dbReference type="PROSITE" id="PS00237">
    <property type="entry name" value="G_PROTEIN_RECEP_F1_1"/>
    <property type="match status" value="1"/>
</dbReference>
<dbReference type="PRINTS" id="PR00594">
    <property type="entry name" value="P2Y2PRNOCPTR"/>
</dbReference>
<feature type="transmembrane region" description="Helical" evidence="12">
    <location>
        <begin position="122"/>
        <end position="146"/>
    </location>
</feature>
<evidence type="ECO:0000256" key="5">
    <source>
        <dbReference type="ARBA" id="ARBA00022989"/>
    </source>
</evidence>
<dbReference type="GO" id="GO:0045028">
    <property type="term" value="F:G protein-coupled purinergic nucleotide receptor activity"/>
    <property type="evidence" value="ECO:0007669"/>
    <property type="project" value="InterPro"/>
</dbReference>
<dbReference type="GO" id="GO:0045030">
    <property type="term" value="F:G protein-coupled UTP receptor activity"/>
    <property type="evidence" value="ECO:0007669"/>
    <property type="project" value="TreeGrafter"/>
</dbReference>
<feature type="transmembrane region" description="Helical" evidence="12">
    <location>
        <begin position="80"/>
        <end position="102"/>
    </location>
</feature>
<accession>A0A6P8R7C7</accession>
<dbReference type="PANTHER" id="PTHR24231">
    <property type="entry name" value="PURINOCEPTOR-RELATED G-PROTEIN COUPLED RECEPTOR"/>
    <property type="match status" value="1"/>
</dbReference>
<dbReference type="InterPro" id="IPR000276">
    <property type="entry name" value="GPCR_Rhodpsn"/>
</dbReference>
<evidence type="ECO:0000256" key="9">
    <source>
        <dbReference type="ARBA" id="ARBA00023170"/>
    </source>
</evidence>
<evidence type="ECO:0000256" key="4">
    <source>
        <dbReference type="ARBA" id="ARBA00022692"/>
    </source>
</evidence>
<keyword evidence="9 11" id="KW-0675">Receptor</keyword>
<gene>
    <name evidence="15" type="primary">P2RY2</name>
</gene>